<evidence type="ECO:0000313" key="3">
    <source>
        <dbReference type="Proteomes" id="UP000033452"/>
    </source>
</evidence>
<reference evidence="2 3" key="1">
    <citation type="journal article" date="2015" name="BMC Genomics">
        <title>Genome mining reveals unlocked bioactive potential of marine Gram-negative bacteria.</title>
        <authorList>
            <person name="Machado H."/>
            <person name="Sonnenschein E.C."/>
            <person name="Melchiorsen J."/>
            <person name="Gram L."/>
        </authorList>
    </citation>
    <scope>NUCLEOTIDE SEQUENCE [LARGE SCALE GENOMIC DNA]</scope>
    <source>
        <strain evidence="2 3">S2471</strain>
    </source>
</reference>
<organism evidence="2 3">
    <name type="scientific">Pseudoalteromonas rubra</name>
    <dbReference type="NCBI Taxonomy" id="43658"/>
    <lineage>
        <taxon>Bacteria</taxon>
        <taxon>Pseudomonadati</taxon>
        <taxon>Pseudomonadota</taxon>
        <taxon>Gammaproteobacteria</taxon>
        <taxon>Alteromonadales</taxon>
        <taxon>Pseudoalteromonadaceae</taxon>
        <taxon>Pseudoalteromonas</taxon>
    </lineage>
</organism>
<dbReference type="PANTHER" id="PTHR20883">
    <property type="entry name" value="PHYTANOYL-COA DIOXYGENASE DOMAIN CONTAINING 1"/>
    <property type="match status" value="1"/>
</dbReference>
<dbReference type="InterPro" id="IPR008775">
    <property type="entry name" value="Phytyl_CoA_dOase-like"/>
</dbReference>
<name>A0A0F4QVB3_9GAMM</name>
<dbReference type="PANTHER" id="PTHR20883:SF48">
    <property type="entry name" value="ECTOINE DIOXYGENASE"/>
    <property type="match status" value="1"/>
</dbReference>
<dbReference type="RefSeq" id="WP_046003935.1">
    <property type="nucleotide sequence ID" value="NZ_JXYA01000009.1"/>
</dbReference>
<sequence>MKTFDKISEVQRDDFCSHDAIKHYQNLGIVVVKNAIPKELIEETENKLRQFFESVLKNHSLDFKAGMSLDEVHHLVEQSLDPEKSKYLLTIGKDLPAFKKLISSDYVMKWIHALLGTENIQSADDSNVLRIDRPNSDFTNLPWHQDYPYNMLSLNAITAWIPILPVEKNMGRMRVVVPKCELLPIEYSHKIKSQFHNSRYIKLRELDILEKQFEENSIELQEVLPGDMILFDALLLHRSGINYSQKSRWVATARYGSLDDELLSKRNYFTARAKYPDIFKHYHPDFWFEVD</sequence>
<dbReference type="OrthoDB" id="9814777at2"/>
<comment type="cofactor">
    <cofactor evidence="1">
        <name>Fe(2+)</name>
        <dbReference type="ChEBI" id="CHEBI:29033"/>
    </cofactor>
</comment>
<dbReference type="SUPFAM" id="SSF51197">
    <property type="entry name" value="Clavaminate synthase-like"/>
    <property type="match status" value="1"/>
</dbReference>
<gene>
    <name evidence="2" type="ORF">TW77_05360</name>
</gene>
<dbReference type="Proteomes" id="UP000033452">
    <property type="component" value="Unassembled WGS sequence"/>
</dbReference>
<dbReference type="AlphaFoldDB" id="A0A0F4QVB3"/>
<dbReference type="Gene3D" id="2.60.120.620">
    <property type="entry name" value="q2cbj1_9rhob like domain"/>
    <property type="match status" value="1"/>
</dbReference>
<proteinExistence type="predicted"/>
<dbReference type="GO" id="GO:0005506">
    <property type="term" value="F:iron ion binding"/>
    <property type="evidence" value="ECO:0007669"/>
    <property type="project" value="UniProtKB-ARBA"/>
</dbReference>
<dbReference type="PATRIC" id="fig|43658.5.peg.1117"/>
<keyword evidence="3" id="KW-1185">Reference proteome</keyword>
<dbReference type="Pfam" id="PF05721">
    <property type="entry name" value="PhyH"/>
    <property type="match status" value="1"/>
</dbReference>
<evidence type="ECO:0000313" key="2">
    <source>
        <dbReference type="EMBL" id="KJZ11661.1"/>
    </source>
</evidence>
<evidence type="ECO:0000256" key="1">
    <source>
        <dbReference type="ARBA" id="ARBA00001954"/>
    </source>
</evidence>
<comment type="caution">
    <text evidence="2">The sequence shown here is derived from an EMBL/GenBank/DDBJ whole genome shotgun (WGS) entry which is preliminary data.</text>
</comment>
<dbReference type="EMBL" id="JXYA01000009">
    <property type="protein sequence ID" value="KJZ11661.1"/>
    <property type="molecule type" value="Genomic_DNA"/>
</dbReference>
<dbReference type="GO" id="GO:0016706">
    <property type="term" value="F:2-oxoglutarate-dependent dioxygenase activity"/>
    <property type="evidence" value="ECO:0007669"/>
    <property type="project" value="UniProtKB-ARBA"/>
</dbReference>
<protein>
    <recommendedName>
        <fullName evidence="4">Phytanoyl-CoA dioxygenase</fullName>
    </recommendedName>
</protein>
<evidence type="ECO:0008006" key="4">
    <source>
        <dbReference type="Google" id="ProtNLM"/>
    </source>
</evidence>
<accession>A0A0F4QVB3</accession>